<evidence type="ECO:0000313" key="3">
    <source>
        <dbReference type="Proteomes" id="UP000623467"/>
    </source>
</evidence>
<sequence length="614" mass="69022">MKSRRLSLSSVTHVSDSEPEGQDAGADASFKRSLELNVARSVKRYVHEFQADASPVGQSDLSSIRSSPESRRSNYCKGSPNFSYISETSCALSDASFDPSPKAEFRQDMSQMPVELWTMVAAFASRSSVACLCRVSRHFYSLFNPMLYRNTIHPPLTAAQTSLFVQTLASKKPASGRPHPALLVRELGLTDTPGSPTILNSSTTISKALKRLHLAEELQVLHWSLAAGVDDLGKIFGGPGRFPHLRELAVSCKGTNNNFHFIRIPKLEVLRLDINLGHVDVYGYDSVKDIYKLSESLGMLASSSPHLHTLGLNLKIPFFYDEFPNHAYSDLLAAVNGMYLHSLKIVELCFDPLLDDFYEYGLDGPPDLPEADLSPFLESHPNLTHLRLHALKTKLTEENSFLPQLRCFQGSFRDASVLCARPRQLQNLVLRLLHFDCMELMPSFEPVPLPAHDSLTHLRVFAEHADGKPIKILDHLPPTFLQQLVSSFPNLTHLDITISQRMTEYHDSLIMLTQLKKLCVHEYRTRKLGPPNWPAVLVFPAEDYIRELSALLPSLTQLANINIHLLGDTHPDSDDLEVYYDYMDDPPQMTVNYYFSVLRPLNGPHIVLDRARVR</sequence>
<dbReference type="SUPFAM" id="SSF52047">
    <property type="entry name" value="RNI-like"/>
    <property type="match status" value="1"/>
</dbReference>
<organism evidence="2 3">
    <name type="scientific">Mycena sanguinolenta</name>
    <dbReference type="NCBI Taxonomy" id="230812"/>
    <lineage>
        <taxon>Eukaryota</taxon>
        <taxon>Fungi</taxon>
        <taxon>Dikarya</taxon>
        <taxon>Basidiomycota</taxon>
        <taxon>Agaricomycotina</taxon>
        <taxon>Agaricomycetes</taxon>
        <taxon>Agaricomycetidae</taxon>
        <taxon>Agaricales</taxon>
        <taxon>Marasmiineae</taxon>
        <taxon>Mycenaceae</taxon>
        <taxon>Mycena</taxon>
    </lineage>
</organism>
<dbReference type="OrthoDB" id="3000303at2759"/>
<accession>A0A8H6Y3D4</accession>
<gene>
    <name evidence="2" type="ORF">MSAN_01661200</name>
</gene>
<evidence type="ECO:0008006" key="4">
    <source>
        <dbReference type="Google" id="ProtNLM"/>
    </source>
</evidence>
<dbReference type="Proteomes" id="UP000623467">
    <property type="component" value="Unassembled WGS sequence"/>
</dbReference>
<evidence type="ECO:0000256" key="1">
    <source>
        <dbReference type="SAM" id="MobiDB-lite"/>
    </source>
</evidence>
<name>A0A8H6Y3D4_9AGAR</name>
<feature type="compositionally biased region" description="Polar residues" evidence="1">
    <location>
        <begin position="1"/>
        <end position="14"/>
    </location>
</feature>
<evidence type="ECO:0000313" key="2">
    <source>
        <dbReference type="EMBL" id="KAF7350990.1"/>
    </source>
</evidence>
<protein>
    <recommendedName>
        <fullName evidence="4">F-box domain-containing protein</fullName>
    </recommendedName>
</protein>
<comment type="caution">
    <text evidence="2">The sequence shown here is derived from an EMBL/GenBank/DDBJ whole genome shotgun (WGS) entry which is preliminary data.</text>
</comment>
<reference evidence="2" key="1">
    <citation type="submission" date="2020-05" db="EMBL/GenBank/DDBJ databases">
        <title>Mycena genomes resolve the evolution of fungal bioluminescence.</title>
        <authorList>
            <person name="Tsai I.J."/>
        </authorList>
    </citation>
    <scope>NUCLEOTIDE SEQUENCE</scope>
    <source>
        <strain evidence="2">160909Yilan</strain>
    </source>
</reference>
<keyword evidence="3" id="KW-1185">Reference proteome</keyword>
<proteinExistence type="predicted"/>
<dbReference type="AlphaFoldDB" id="A0A8H6Y3D4"/>
<dbReference type="Gene3D" id="3.80.10.10">
    <property type="entry name" value="Ribonuclease Inhibitor"/>
    <property type="match status" value="1"/>
</dbReference>
<dbReference type="EMBL" id="JACAZH010000014">
    <property type="protein sequence ID" value="KAF7350990.1"/>
    <property type="molecule type" value="Genomic_DNA"/>
</dbReference>
<dbReference type="InterPro" id="IPR032675">
    <property type="entry name" value="LRR_dom_sf"/>
</dbReference>
<feature type="region of interest" description="Disordered" evidence="1">
    <location>
        <begin position="1"/>
        <end position="29"/>
    </location>
</feature>